<name>A0A8J5N6I4_HOMAM</name>
<gene>
    <name evidence="1" type="ORF">Hamer_G016466</name>
</gene>
<dbReference type="EMBL" id="JAHLQT010007588">
    <property type="protein sequence ID" value="KAG7174561.1"/>
    <property type="molecule type" value="Genomic_DNA"/>
</dbReference>
<sequence>MTRPPSTSPPHNHEVLSVCEFWKKYNIKNAVDRIVEAWHKINVATVLHAWKPLFANSEVSEWSRADRGKRGEAVCGGNANEHSGDGAAVPAPRFSDVQVEDLQEIVGQHQQQLKKCWRRMKNNQNHKQHKGMTLSLVNLQHAS</sequence>
<organism evidence="1 2">
    <name type="scientific">Homarus americanus</name>
    <name type="common">American lobster</name>
    <dbReference type="NCBI Taxonomy" id="6706"/>
    <lineage>
        <taxon>Eukaryota</taxon>
        <taxon>Metazoa</taxon>
        <taxon>Ecdysozoa</taxon>
        <taxon>Arthropoda</taxon>
        <taxon>Crustacea</taxon>
        <taxon>Multicrustacea</taxon>
        <taxon>Malacostraca</taxon>
        <taxon>Eumalacostraca</taxon>
        <taxon>Eucarida</taxon>
        <taxon>Decapoda</taxon>
        <taxon>Pleocyemata</taxon>
        <taxon>Astacidea</taxon>
        <taxon>Nephropoidea</taxon>
        <taxon>Nephropidae</taxon>
        <taxon>Homarus</taxon>
    </lineage>
</organism>
<accession>A0A8J5N6I4</accession>
<evidence type="ECO:0000313" key="1">
    <source>
        <dbReference type="EMBL" id="KAG7174561.1"/>
    </source>
</evidence>
<dbReference type="AlphaFoldDB" id="A0A8J5N6I4"/>
<dbReference type="Proteomes" id="UP000747542">
    <property type="component" value="Unassembled WGS sequence"/>
</dbReference>
<proteinExistence type="predicted"/>
<comment type="caution">
    <text evidence="1">The sequence shown here is derived from an EMBL/GenBank/DDBJ whole genome shotgun (WGS) entry which is preliminary data.</text>
</comment>
<keyword evidence="2" id="KW-1185">Reference proteome</keyword>
<evidence type="ECO:0000313" key="2">
    <source>
        <dbReference type="Proteomes" id="UP000747542"/>
    </source>
</evidence>
<protein>
    <submittedName>
        <fullName evidence="1">Uncharacterized protein</fullName>
    </submittedName>
</protein>
<reference evidence="1" key="1">
    <citation type="journal article" date="2021" name="Sci. Adv.">
        <title>The American lobster genome reveals insights on longevity, neural, and immune adaptations.</title>
        <authorList>
            <person name="Polinski J.M."/>
            <person name="Zimin A.V."/>
            <person name="Clark K.F."/>
            <person name="Kohn A.B."/>
            <person name="Sadowski N."/>
            <person name="Timp W."/>
            <person name="Ptitsyn A."/>
            <person name="Khanna P."/>
            <person name="Romanova D.Y."/>
            <person name="Williams P."/>
            <person name="Greenwood S.J."/>
            <person name="Moroz L.L."/>
            <person name="Walt D.R."/>
            <person name="Bodnar A.G."/>
        </authorList>
    </citation>
    <scope>NUCLEOTIDE SEQUENCE</scope>
    <source>
        <strain evidence="1">GMGI-L3</strain>
    </source>
</reference>